<dbReference type="PANTHER" id="PTHR30221:SF1">
    <property type="entry name" value="SMALL-CONDUCTANCE MECHANOSENSITIVE CHANNEL"/>
    <property type="match status" value="1"/>
</dbReference>
<evidence type="ECO:0000256" key="3">
    <source>
        <dbReference type="ARBA" id="ARBA00022475"/>
    </source>
</evidence>
<dbReference type="InterPro" id="IPR011066">
    <property type="entry name" value="MscS_channel_C_sf"/>
</dbReference>
<evidence type="ECO:0000256" key="6">
    <source>
        <dbReference type="ARBA" id="ARBA00023136"/>
    </source>
</evidence>
<evidence type="ECO:0000256" key="2">
    <source>
        <dbReference type="ARBA" id="ARBA00008017"/>
    </source>
</evidence>
<reference evidence="11 12" key="1">
    <citation type="submission" date="2020-08" db="EMBL/GenBank/DDBJ databases">
        <title>Functional genomics of gut bacteria from endangered species of beetles.</title>
        <authorList>
            <person name="Carlos-Shanley C."/>
        </authorList>
    </citation>
    <scope>NUCLEOTIDE SEQUENCE [LARGE SCALE GENOMIC DNA]</scope>
    <source>
        <strain evidence="11 12">S00224</strain>
    </source>
</reference>
<comment type="caution">
    <text evidence="7">Lacks conserved residue(s) required for the propagation of feature annotation.</text>
</comment>
<keyword evidence="7" id="KW-0406">Ion transport</keyword>
<proteinExistence type="inferred from homology"/>
<dbReference type="InterPro" id="IPR049278">
    <property type="entry name" value="MS_channel_C"/>
</dbReference>
<comment type="subunit">
    <text evidence="7">Homoheptamer.</text>
</comment>
<gene>
    <name evidence="11" type="ORF">HNP52_003559</name>
</gene>
<protein>
    <recommendedName>
        <fullName evidence="7">Small-conductance mechanosensitive channel</fullName>
    </recommendedName>
</protein>
<dbReference type="Pfam" id="PF00924">
    <property type="entry name" value="MS_channel_2nd"/>
    <property type="match status" value="1"/>
</dbReference>
<dbReference type="PANTHER" id="PTHR30221">
    <property type="entry name" value="SMALL-CONDUCTANCE MECHANOSENSITIVE CHANNEL"/>
    <property type="match status" value="1"/>
</dbReference>
<dbReference type="AlphaFoldDB" id="A0A7W7NTZ3"/>
<keyword evidence="7" id="KW-0407">Ion channel</keyword>
<evidence type="ECO:0000256" key="4">
    <source>
        <dbReference type="ARBA" id="ARBA00022692"/>
    </source>
</evidence>
<keyword evidence="7" id="KW-0997">Cell inner membrane</keyword>
<feature type="transmembrane region" description="Helical" evidence="7">
    <location>
        <begin position="37"/>
        <end position="57"/>
    </location>
</feature>
<dbReference type="Gene3D" id="3.30.70.100">
    <property type="match status" value="1"/>
</dbReference>
<sequence length="386" mass="41636">MTTSTNRNAAGFPQSEDLQIQAETFANDSWTWAQSHWLQILIAAGVAIAVFFLLHAIKGWGARLCKKGEGVANWYAIIGRAIAKTGNFFILMASIRLVTGYANPPQMVESTVEFLFTISAAFQCAIWLRELIFGAIEHKTSADNYHGSGLASALGIIRILITVVLFAIAAVMVLGNLGVNVTGLIAGLGVGGIAIGLAAQGIFANLFAALTILFDRPFRVGDKIRFDRNSGTVVSIGLMSTRIRSFIGEELVFSNKQLLDKLIENLSLRHHTRTKLPIGVAYETPVEKLEALPAMFKEIVEQAGGTLSRASTEGFGASSIDFVIEFDVAGDDVPHAQAVRDKIIFAILRKFAAEGISIPYPTQTAFTAAPDVRLIMPYPEHPEGAA</sequence>
<feature type="transmembrane region" description="Helical" evidence="7">
    <location>
        <begin position="156"/>
        <end position="179"/>
    </location>
</feature>
<dbReference type="Pfam" id="PF21088">
    <property type="entry name" value="MS_channel_1st"/>
    <property type="match status" value="1"/>
</dbReference>
<dbReference type="InterPro" id="IPR006685">
    <property type="entry name" value="MscS_channel_2nd"/>
</dbReference>
<dbReference type="InterPro" id="IPR023408">
    <property type="entry name" value="MscS_beta-dom_sf"/>
</dbReference>
<dbReference type="Pfam" id="PF21082">
    <property type="entry name" value="MS_channel_3rd"/>
    <property type="match status" value="1"/>
</dbReference>
<keyword evidence="5 7" id="KW-1133">Transmembrane helix</keyword>
<feature type="transmembrane region" description="Helical" evidence="7">
    <location>
        <begin position="85"/>
        <end position="102"/>
    </location>
</feature>
<evidence type="ECO:0000313" key="11">
    <source>
        <dbReference type="EMBL" id="MBB4840467.1"/>
    </source>
</evidence>
<feature type="domain" description="Mechanosensitive ion channel MscS C-terminal" evidence="9">
    <location>
        <begin position="275"/>
        <end position="358"/>
    </location>
</feature>
<dbReference type="InterPro" id="IPR049142">
    <property type="entry name" value="MS_channel_1st"/>
</dbReference>
<evidence type="ECO:0000256" key="5">
    <source>
        <dbReference type="ARBA" id="ARBA00022989"/>
    </source>
</evidence>
<evidence type="ECO:0000259" key="10">
    <source>
        <dbReference type="Pfam" id="PF21088"/>
    </source>
</evidence>
<dbReference type="SUPFAM" id="SSF82689">
    <property type="entry name" value="Mechanosensitive channel protein MscS (YggB), C-terminal domain"/>
    <property type="match status" value="1"/>
</dbReference>
<comment type="function">
    <text evidence="7">Mechanosensitive channel that participates in the regulation of osmotic pressure changes within the cell, opening in response to stretch forces in the membrane lipid bilayer, without the need for other proteins. Contributes to normal resistance to hypoosmotic shock. Forms an ion channel of 1.0 nanosiemens conductance with a slight preference for anions.</text>
</comment>
<keyword evidence="7" id="KW-0813">Transport</keyword>
<dbReference type="EMBL" id="JACHLN010000003">
    <property type="protein sequence ID" value="MBB4840467.1"/>
    <property type="molecule type" value="Genomic_DNA"/>
</dbReference>
<dbReference type="InterPro" id="IPR011014">
    <property type="entry name" value="MscS_channel_TM-2"/>
</dbReference>
<evidence type="ECO:0000259" key="8">
    <source>
        <dbReference type="Pfam" id="PF00924"/>
    </source>
</evidence>
<evidence type="ECO:0000256" key="1">
    <source>
        <dbReference type="ARBA" id="ARBA00004651"/>
    </source>
</evidence>
<evidence type="ECO:0000313" key="12">
    <source>
        <dbReference type="Proteomes" id="UP000575241"/>
    </source>
</evidence>
<feature type="domain" description="Mechanosensitive ion channel MscS" evidence="8">
    <location>
        <begin position="202"/>
        <end position="267"/>
    </location>
</feature>
<name>A0A7W7NTZ3_9SPHN</name>
<keyword evidence="3" id="KW-1003">Cell membrane</keyword>
<dbReference type="SUPFAM" id="SSF82861">
    <property type="entry name" value="Mechanosensitive channel protein MscS (YggB), transmembrane region"/>
    <property type="match status" value="1"/>
</dbReference>
<feature type="transmembrane region" description="Helical" evidence="7">
    <location>
        <begin position="185"/>
        <end position="214"/>
    </location>
</feature>
<dbReference type="Gene3D" id="1.10.287.1260">
    <property type="match status" value="1"/>
</dbReference>
<dbReference type="RefSeq" id="WP_184168928.1">
    <property type="nucleotide sequence ID" value="NZ_JACHLN010000003.1"/>
</dbReference>
<feature type="transmembrane region" description="Helical" evidence="7">
    <location>
        <begin position="114"/>
        <end position="136"/>
    </location>
</feature>
<keyword evidence="12" id="KW-1185">Reference proteome</keyword>
<dbReference type="InterPro" id="IPR045275">
    <property type="entry name" value="MscS_archaea/bacteria_type"/>
</dbReference>
<dbReference type="SUPFAM" id="SSF50182">
    <property type="entry name" value="Sm-like ribonucleoproteins"/>
    <property type="match status" value="1"/>
</dbReference>
<dbReference type="GO" id="GO:0005886">
    <property type="term" value="C:plasma membrane"/>
    <property type="evidence" value="ECO:0007669"/>
    <property type="project" value="UniProtKB-SubCell"/>
</dbReference>
<keyword evidence="4 7" id="KW-0812">Transmembrane</keyword>
<comment type="similarity">
    <text evidence="2 7">Belongs to the MscS (TC 1.A.23) family.</text>
</comment>
<comment type="caution">
    <text evidence="11">The sequence shown here is derived from an EMBL/GenBank/DDBJ whole genome shotgun (WGS) entry which is preliminary data.</text>
</comment>
<keyword evidence="6 7" id="KW-0472">Membrane</keyword>
<evidence type="ECO:0000256" key="7">
    <source>
        <dbReference type="RuleBase" id="RU369025"/>
    </source>
</evidence>
<comment type="subcellular location">
    <subcellularLocation>
        <location evidence="7">Cell inner membrane</location>
        <topology evidence="7">Multi-pass membrane protein</topology>
    </subcellularLocation>
    <subcellularLocation>
        <location evidence="1">Cell membrane</location>
        <topology evidence="1">Multi-pass membrane protein</topology>
    </subcellularLocation>
</comment>
<organism evidence="11 12">
    <name type="scientific">Sphingomonas kyeonggiensis</name>
    <dbReference type="NCBI Taxonomy" id="1268553"/>
    <lineage>
        <taxon>Bacteria</taxon>
        <taxon>Pseudomonadati</taxon>
        <taxon>Pseudomonadota</taxon>
        <taxon>Alphaproteobacteria</taxon>
        <taxon>Sphingomonadales</taxon>
        <taxon>Sphingomonadaceae</taxon>
        <taxon>Sphingomonas</taxon>
    </lineage>
</organism>
<dbReference type="GO" id="GO:0008381">
    <property type="term" value="F:mechanosensitive monoatomic ion channel activity"/>
    <property type="evidence" value="ECO:0007669"/>
    <property type="project" value="InterPro"/>
</dbReference>
<accession>A0A7W7NTZ3</accession>
<evidence type="ECO:0000259" key="9">
    <source>
        <dbReference type="Pfam" id="PF21082"/>
    </source>
</evidence>
<dbReference type="Gene3D" id="2.30.30.60">
    <property type="match status" value="1"/>
</dbReference>
<dbReference type="InterPro" id="IPR010920">
    <property type="entry name" value="LSM_dom_sf"/>
</dbReference>
<feature type="domain" description="Mechanosensitive ion channel transmembrane helices 2/3" evidence="10">
    <location>
        <begin position="160"/>
        <end position="200"/>
    </location>
</feature>
<dbReference type="Proteomes" id="UP000575241">
    <property type="component" value="Unassembled WGS sequence"/>
</dbReference>